<feature type="region of interest" description="Disordered" evidence="1">
    <location>
        <begin position="514"/>
        <end position="575"/>
    </location>
</feature>
<feature type="compositionally biased region" description="Low complexity" evidence="1">
    <location>
        <begin position="301"/>
        <end position="312"/>
    </location>
</feature>
<dbReference type="EMBL" id="CAJMWX010001505">
    <property type="protein sequence ID" value="CAE6492892.1"/>
    <property type="molecule type" value="Genomic_DNA"/>
</dbReference>
<organism evidence="2 3">
    <name type="scientific">Rhizoctonia solani</name>
    <dbReference type="NCBI Taxonomy" id="456999"/>
    <lineage>
        <taxon>Eukaryota</taxon>
        <taxon>Fungi</taxon>
        <taxon>Dikarya</taxon>
        <taxon>Basidiomycota</taxon>
        <taxon>Agaricomycotina</taxon>
        <taxon>Agaricomycetes</taxon>
        <taxon>Cantharellales</taxon>
        <taxon>Ceratobasidiaceae</taxon>
        <taxon>Rhizoctonia</taxon>
    </lineage>
</organism>
<protein>
    <submittedName>
        <fullName evidence="2">Uncharacterized protein</fullName>
    </submittedName>
</protein>
<name>A0A8H3CQY1_9AGAM</name>
<feature type="region of interest" description="Disordered" evidence="1">
    <location>
        <begin position="201"/>
        <end position="384"/>
    </location>
</feature>
<gene>
    <name evidence="2" type="ORF">RDB_LOCUS142705</name>
</gene>
<proteinExistence type="predicted"/>
<evidence type="ECO:0000313" key="2">
    <source>
        <dbReference type="EMBL" id="CAE6492892.1"/>
    </source>
</evidence>
<accession>A0A8H3CQY1</accession>
<feature type="compositionally biased region" description="Polar residues" evidence="1">
    <location>
        <begin position="345"/>
        <end position="356"/>
    </location>
</feature>
<sequence>MIRRQATNEIHFQPPHIMDDSQQLNEEQVMNGFHAFLVSALRHAKVERLLDDDLLASAEADLMICGPALCLYFAALRSNTNPPGVPLPRPRGSNEPQKRLTAATCPPGFLPFFELWARAVPKIQSLAPEHTYDLATIICGKAPVTLPAELPSPFPESPSGEQTILARVHAIAADLRAVAIEISQRRSFQVRYQEDLQAALNLGDPTSPGGPRAAPVTATFVPPPGYEEASTTSPSYAQLSGKKGDDFGYSSTPNSKAPAYGVTLDVPGSPSPPSSRSHSRQSSTERRYAALPPLPDGAPGPGEEPFVGGFAPPSSPRSPIGGGGGFGAPHAGTVPGGWAPLRVPQRSSTPTPTRGATQHGHRATQSAQLPVPGASSIPRPASPSLLTANDPAITIIRETLYAGIADALSEAPGLLDMLDQDPQRTYFAAVGLAILNVSLTSVTPRGSIRAVLGQELTLDACPPPLRPLMAEFAAIGEHAKEIAEEDDRRAMHLAERGLDIPEPRLDRLKRTLQTGVAAQRQEERAIRRNTRRQPRERDRGRSTQTQGQEANGGEDTGGSSDEGRQSPSSSTVRFANQVNELALRMTSLPTFKQRQQEVFSILKGVRD</sequence>
<dbReference type="AlphaFoldDB" id="A0A8H3CQY1"/>
<feature type="compositionally biased region" description="Polar residues" evidence="1">
    <location>
        <begin position="229"/>
        <end position="238"/>
    </location>
</feature>
<comment type="caution">
    <text evidence="2">The sequence shown here is derived from an EMBL/GenBank/DDBJ whole genome shotgun (WGS) entry which is preliminary data.</text>
</comment>
<evidence type="ECO:0000256" key="1">
    <source>
        <dbReference type="SAM" id="MobiDB-lite"/>
    </source>
</evidence>
<feature type="compositionally biased region" description="Low complexity" evidence="1">
    <location>
        <begin position="211"/>
        <end position="220"/>
    </location>
</feature>
<feature type="compositionally biased region" description="Polar residues" evidence="1">
    <location>
        <begin position="565"/>
        <end position="575"/>
    </location>
</feature>
<evidence type="ECO:0000313" key="3">
    <source>
        <dbReference type="Proteomes" id="UP000663888"/>
    </source>
</evidence>
<reference evidence="2" key="1">
    <citation type="submission" date="2021-01" db="EMBL/GenBank/DDBJ databases">
        <authorList>
            <person name="Kaushik A."/>
        </authorList>
    </citation>
    <scope>NUCLEOTIDE SEQUENCE</scope>
    <source>
        <strain evidence="2">AG4-R118</strain>
    </source>
</reference>
<dbReference type="Proteomes" id="UP000663888">
    <property type="component" value="Unassembled WGS sequence"/>
</dbReference>